<protein>
    <submittedName>
        <fullName evidence="1">Uncharacterized protein</fullName>
    </submittedName>
</protein>
<keyword evidence="2" id="KW-1185">Reference proteome</keyword>
<evidence type="ECO:0000313" key="2">
    <source>
        <dbReference type="Proteomes" id="UP000299102"/>
    </source>
</evidence>
<dbReference type="Proteomes" id="UP000299102">
    <property type="component" value="Unassembled WGS sequence"/>
</dbReference>
<sequence>MEVAVPVDRTAPKIIKPNEISIRTASQNNCEPELLRPFASKVHIGTDGNLVISKPNFIDMNKLFIKDNPNIELQNIVDPLELNQKYQPSTSLLTAKVNGSNTMLLIMSNSVVKHEVPDQSDVIVKKKEAAADGDTHQPVITMKQEETIADEHNVPIRSQQQTSHSIQVVVIIDGFMDNDTWSSY</sequence>
<reference evidence="1 2" key="1">
    <citation type="journal article" date="2019" name="Commun. Biol.">
        <title>The bagworm genome reveals a unique fibroin gene that provides high tensile strength.</title>
        <authorList>
            <person name="Kono N."/>
            <person name="Nakamura H."/>
            <person name="Ohtoshi R."/>
            <person name="Tomita M."/>
            <person name="Numata K."/>
            <person name="Arakawa K."/>
        </authorList>
    </citation>
    <scope>NUCLEOTIDE SEQUENCE [LARGE SCALE GENOMIC DNA]</scope>
</reference>
<proteinExistence type="predicted"/>
<comment type="caution">
    <text evidence="1">The sequence shown here is derived from an EMBL/GenBank/DDBJ whole genome shotgun (WGS) entry which is preliminary data.</text>
</comment>
<name>A0A4C1XSZ7_EUMVA</name>
<accession>A0A4C1XSZ7</accession>
<evidence type="ECO:0000313" key="1">
    <source>
        <dbReference type="EMBL" id="GBP65335.1"/>
    </source>
</evidence>
<dbReference type="EMBL" id="BGZK01000926">
    <property type="protein sequence ID" value="GBP65335.1"/>
    <property type="molecule type" value="Genomic_DNA"/>
</dbReference>
<organism evidence="1 2">
    <name type="scientific">Eumeta variegata</name>
    <name type="common">Bagworm moth</name>
    <name type="synonym">Eumeta japonica</name>
    <dbReference type="NCBI Taxonomy" id="151549"/>
    <lineage>
        <taxon>Eukaryota</taxon>
        <taxon>Metazoa</taxon>
        <taxon>Ecdysozoa</taxon>
        <taxon>Arthropoda</taxon>
        <taxon>Hexapoda</taxon>
        <taxon>Insecta</taxon>
        <taxon>Pterygota</taxon>
        <taxon>Neoptera</taxon>
        <taxon>Endopterygota</taxon>
        <taxon>Lepidoptera</taxon>
        <taxon>Glossata</taxon>
        <taxon>Ditrysia</taxon>
        <taxon>Tineoidea</taxon>
        <taxon>Psychidae</taxon>
        <taxon>Oiketicinae</taxon>
        <taxon>Eumeta</taxon>
    </lineage>
</organism>
<dbReference type="AlphaFoldDB" id="A0A4C1XSZ7"/>
<gene>
    <name evidence="1" type="ORF">EVAR_52109_1</name>
</gene>